<sequence length="265" mass="27789">MCLLADEDGGTFPDVFRGGFLREETWSDVGSSSGLAAHPASFKRPKAAGRGIGVGAVPPRGIAAAHSGAEPVPGDVALGRAKARCQLSSGTGGFGLARFGVRRWDSSKCTADQRLHTSGVSTPTLMSSCSSGSANLNGHYCMAERQRLQRVCWVNSLSVHPNLNLRRDPTRDTPPPPPSPAGPEPHIPALPRAWPGHAPTTRAALPFPASPTLAGVSGRSIAEPAGSSSPQASLSSRGLFHRNMGVSHERESERERLLCSSRVHA</sequence>
<dbReference type="EMBL" id="JAINUF010000008">
    <property type="protein sequence ID" value="KAJ8351460.1"/>
    <property type="molecule type" value="Genomic_DNA"/>
</dbReference>
<dbReference type="Proteomes" id="UP001152622">
    <property type="component" value="Chromosome 8"/>
</dbReference>
<protein>
    <submittedName>
        <fullName evidence="2">Uncharacterized protein</fullName>
    </submittedName>
</protein>
<evidence type="ECO:0000313" key="3">
    <source>
        <dbReference type="Proteomes" id="UP001152622"/>
    </source>
</evidence>
<evidence type="ECO:0000256" key="1">
    <source>
        <dbReference type="SAM" id="MobiDB-lite"/>
    </source>
</evidence>
<organism evidence="2 3">
    <name type="scientific">Synaphobranchus kaupii</name>
    <name type="common">Kaup's arrowtooth eel</name>
    <dbReference type="NCBI Taxonomy" id="118154"/>
    <lineage>
        <taxon>Eukaryota</taxon>
        <taxon>Metazoa</taxon>
        <taxon>Chordata</taxon>
        <taxon>Craniata</taxon>
        <taxon>Vertebrata</taxon>
        <taxon>Euteleostomi</taxon>
        <taxon>Actinopterygii</taxon>
        <taxon>Neopterygii</taxon>
        <taxon>Teleostei</taxon>
        <taxon>Anguilliformes</taxon>
        <taxon>Synaphobranchidae</taxon>
        <taxon>Synaphobranchus</taxon>
    </lineage>
</organism>
<keyword evidence="3" id="KW-1185">Reference proteome</keyword>
<feature type="region of interest" description="Disordered" evidence="1">
    <location>
        <begin position="163"/>
        <end position="265"/>
    </location>
</feature>
<feature type="compositionally biased region" description="Pro residues" evidence="1">
    <location>
        <begin position="172"/>
        <end position="188"/>
    </location>
</feature>
<comment type="caution">
    <text evidence="2">The sequence shown here is derived from an EMBL/GenBank/DDBJ whole genome shotgun (WGS) entry which is preliminary data.</text>
</comment>
<evidence type="ECO:0000313" key="2">
    <source>
        <dbReference type="EMBL" id="KAJ8351460.1"/>
    </source>
</evidence>
<dbReference type="AlphaFoldDB" id="A0A9Q1IS76"/>
<name>A0A9Q1IS76_SYNKA</name>
<proteinExistence type="predicted"/>
<feature type="compositionally biased region" description="Basic and acidic residues" evidence="1">
    <location>
        <begin position="247"/>
        <end position="257"/>
    </location>
</feature>
<accession>A0A9Q1IS76</accession>
<gene>
    <name evidence="2" type="ORF">SKAU_G00229360</name>
</gene>
<feature type="compositionally biased region" description="Low complexity" evidence="1">
    <location>
        <begin position="224"/>
        <end position="238"/>
    </location>
</feature>
<reference evidence="2" key="1">
    <citation type="journal article" date="2023" name="Science">
        <title>Genome structures resolve the early diversification of teleost fishes.</title>
        <authorList>
            <person name="Parey E."/>
            <person name="Louis A."/>
            <person name="Montfort J."/>
            <person name="Bouchez O."/>
            <person name="Roques C."/>
            <person name="Iampietro C."/>
            <person name="Lluch J."/>
            <person name="Castinel A."/>
            <person name="Donnadieu C."/>
            <person name="Desvignes T."/>
            <person name="Floi Bucao C."/>
            <person name="Jouanno E."/>
            <person name="Wen M."/>
            <person name="Mejri S."/>
            <person name="Dirks R."/>
            <person name="Jansen H."/>
            <person name="Henkel C."/>
            <person name="Chen W.J."/>
            <person name="Zahm M."/>
            <person name="Cabau C."/>
            <person name="Klopp C."/>
            <person name="Thompson A.W."/>
            <person name="Robinson-Rechavi M."/>
            <person name="Braasch I."/>
            <person name="Lecointre G."/>
            <person name="Bobe J."/>
            <person name="Postlethwait J.H."/>
            <person name="Berthelot C."/>
            <person name="Roest Crollius H."/>
            <person name="Guiguen Y."/>
        </authorList>
    </citation>
    <scope>NUCLEOTIDE SEQUENCE</scope>
    <source>
        <strain evidence="2">WJC10195</strain>
    </source>
</reference>